<gene>
    <name evidence="2" type="ORF">XFF6991_180366</name>
</gene>
<proteinExistence type="predicted"/>
<sequence>MVAVGVVAVADGAVLRGTRVARAAWFPWIGAGMGERSGVGREVIDAWQTSPWRTSHAALEGFAQRPAVRYPHENSSGRAEADARNRPFWRPASPKAQKGR</sequence>
<dbReference type="Proteomes" id="UP000234345">
    <property type="component" value="Unassembled WGS sequence"/>
</dbReference>
<protein>
    <submittedName>
        <fullName evidence="2">Uncharacterized protein</fullName>
    </submittedName>
</protein>
<evidence type="ECO:0000313" key="2">
    <source>
        <dbReference type="EMBL" id="SOO23255.1"/>
    </source>
</evidence>
<evidence type="ECO:0000313" key="3">
    <source>
        <dbReference type="Proteomes" id="UP000234345"/>
    </source>
</evidence>
<dbReference type="EMBL" id="OCZC01000046">
    <property type="protein sequence ID" value="SOO23255.1"/>
    <property type="molecule type" value="Genomic_DNA"/>
</dbReference>
<reference evidence="2 3" key="1">
    <citation type="submission" date="2017-10" db="EMBL/GenBank/DDBJ databases">
        <authorList>
            <person name="Regsiter A."/>
            <person name="William W."/>
        </authorList>
    </citation>
    <scope>NUCLEOTIDE SEQUENCE [LARGE SCALE GENOMIC DNA]</scope>
    <source>
        <strain evidence="2 3">CFBP6991</strain>
    </source>
</reference>
<feature type="region of interest" description="Disordered" evidence="1">
    <location>
        <begin position="69"/>
        <end position="100"/>
    </location>
</feature>
<comment type="caution">
    <text evidence="2">The sequence shown here is derived from an EMBL/GenBank/DDBJ whole genome shotgun (WGS) entry which is preliminary data.</text>
</comment>
<dbReference type="AlphaFoldDB" id="A0A7Z7IX65"/>
<evidence type="ECO:0000256" key="1">
    <source>
        <dbReference type="SAM" id="MobiDB-lite"/>
    </source>
</evidence>
<accession>A0A7Z7IX65</accession>
<name>A0A7Z7IX65_XANCH</name>
<organism evidence="2 3">
    <name type="scientific">Xanthomonas campestris pv. phaseoli</name>
    <dbReference type="NCBI Taxonomy" id="317013"/>
    <lineage>
        <taxon>Bacteria</taxon>
        <taxon>Pseudomonadati</taxon>
        <taxon>Pseudomonadota</taxon>
        <taxon>Gammaproteobacteria</taxon>
        <taxon>Lysobacterales</taxon>
        <taxon>Lysobacteraceae</taxon>
        <taxon>Xanthomonas</taxon>
    </lineage>
</organism>